<feature type="region of interest" description="Disordered" evidence="1">
    <location>
        <begin position="194"/>
        <end position="247"/>
    </location>
</feature>
<feature type="region of interest" description="Disordered" evidence="1">
    <location>
        <begin position="361"/>
        <end position="395"/>
    </location>
</feature>
<dbReference type="Proteomes" id="UP000037460">
    <property type="component" value="Unassembled WGS sequence"/>
</dbReference>
<dbReference type="EMBL" id="JWZX01002876">
    <property type="protein sequence ID" value="KOO26249.1"/>
    <property type="molecule type" value="Genomic_DNA"/>
</dbReference>
<gene>
    <name evidence="3" type="ORF">Ctob_003554</name>
</gene>
<keyword evidence="4" id="KW-1185">Reference proteome</keyword>
<evidence type="ECO:0000256" key="2">
    <source>
        <dbReference type="SAM" id="Phobius"/>
    </source>
</evidence>
<accession>A0A0M0JI39</accession>
<evidence type="ECO:0000256" key="1">
    <source>
        <dbReference type="SAM" id="MobiDB-lite"/>
    </source>
</evidence>
<proteinExistence type="predicted"/>
<feature type="compositionally biased region" description="Polar residues" evidence="1">
    <location>
        <begin position="204"/>
        <end position="226"/>
    </location>
</feature>
<reference evidence="4" key="1">
    <citation type="journal article" date="2015" name="PLoS Genet.">
        <title>Genome Sequence and Transcriptome Analyses of Chrysochromulina tobin: Metabolic Tools for Enhanced Algal Fitness in the Prominent Order Prymnesiales (Haptophyceae).</title>
        <authorList>
            <person name="Hovde B.T."/>
            <person name="Deodato C.R."/>
            <person name="Hunsperger H.M."/>
            <person name="Ryken S.A."/>
            <person name="Yost W."/>
            <person name="Jha R.K."/>
            <person name="Patterson J."/>
            <person name="Monnat R.J. Jr."/>
            <person name="Barlow S.B."/>
            <person name="Starkenburg S.R."/>
            <person name="Cattolico R.A."/>
        </authorList>
    </citation>
    <scope>NUCLEOTIDE SEQUENCE</scope>
    <source>
        <strain evidence="4">CCMP291</strain>
    </source>
</reference>
<keyword evidence="2" id="KW-0472">Membrane</keyword>
<feature type="compositionally biased region" description="Polar residues" evidence="1">
    <location>
        <begin position="373"/>
        <end position="385"/>
    </location>
</feature>
<name>A0A0M0JI39_9EUKA</name>
<evidence type="ECO:0000313" key="4">
    <source>
        <dbReference type="Proteomes" id="UP000037460"/>
    </source>
</evidence>
<evidence type="ECO:0000313" key="3">
    <source>
        <dbReference type="EMBL" id="KOO26249.1"/>
    </source>
</evidence>
<dbReference type="AlphaFoldDB" id="A0A0M0JI39"/>
<feature type="transmembrane region" description="Helical" evidence="2">
    <location>
        <begin position="54"/>
        <end position="74"/>
    </location>
</feature>
<protein>
    <submittedName>
        <fullName evidence="3">Uncharacterized protein</fullName>
    </submittedName>
</protein>
<sequence>MLHFRWIGSVDEIERASFVGSDVMMYGYVLSAVLTGWVPVFFPPEDSCSADDFFQWYQHIFAVLAPLFSLIEGAQLMGLRKSMNSILVVSVIGQLHFLLFNVMFANSLARQLPPERQATQSRLLAIYQLFQHFGFCAGICFGHIHSRLMRQLLEERQIAAERNCRLEQIQCEKQRIELDRQLLCHRFERALAAQTAGEGRKSPSDSMLSLSEAPGSTYSDPSAPTRENTRGGGIAPPGETAAPALAESSGAAQVTAVEVAHAPATFARLSTAVAPPVEEEEELDDPGELIVGELAVLPLGVRLPTAGLSEKLFKVFTGPGSSAGWTDLSCAIRGAHEHMEEENEEIDEIDEIDEIHQLASKATTADDGGRLSLSPTSNARLSLSPTPIGEDGGEAVGHRSYIDGELAGMGEGKEWDGRFPQVSYHSIGDETADYGRPIS</sequence>
<keyword evidence="2" id="KW-1133">Transmembrane helix</keyword>
<keyword evidence="2" id="KW-0812">Transmembrane</keyword>
<feature type="transmembrane region" description="Helical" evidence="2">
    <location>
        <begin position="23"/>
        <end position="42"/>
    </location>
</feature>
<feature type="transmembrane region" description="Helical" evidence="2">
    <location>
        <begin position="86"/>
        <end position="105"/>
    </location>
</feature>
<comment type="caution">
    <text evidence="3">The sequence shown here is derived from an EMBL/GenBank/DDBJ whole genome shotgun (WGS) entry which is preliminary data.</text>
</comment>
<organism evidence="3 4">
    <name type="scientific">Chrysochromulina tobinii</name>
    <dbReference type="NCBI Taxonomy" id="1460289"/>
    <lineage>
        <taxon>Eukaryota</taxon>
        <taxon>Haptista</taxon>
        <taxon>Haptophyta</taxon>
        <taxon>Prymnesiophyceae</taxon>
        <taxon>Prymnesiales</taxon>
        <taxon>Chrysochromulinaceae</taxon>
        <taxon>Chrysochromulina</taxon>
    </lineage>
</organism>